<proteinExistence type="predicted"/>
<dbReference type="Gene3D" id="6.10.30.10">
    <property type="match status" value="1"/>
</dbReference>
<evidence type="ECO:0000259" key="1">
    <source>
        <dbReference type="Pfam" id="PF01796"/>
    </source>
</evidence>
<dbReference type="PANTHER" id="PTHR34075">
    <property type="entry name" value="BLR3430 PROTEIN"/>
    <property type="match status" value="1"/>
</dbReference>
<dbReference type="KEGG" id="halc:EY643_09160"/>
<sequence length="146" mass="16178">MSQPEVLNQEFTLGYTYTRSTGPVVGRFLTALKNRSIVGIKASDGRVIVPPMEYDPDTAEELSEFVEVGQEGEIVSFAWVKEPREAHPMDKPFAWAMVKLDGADVPMIHCVAADREDSLATGARVKAVWAEETVGFITDIRCFELV</sequence>
<feature type="domain" description="ChsH2 C-terminal OB-fold" evidence="1">
    <location>
        <begin position="66"/>
        <end position="129"/>
    </location>
</feature>
<dbReference type="AlphaFoldDB" id="A0A5P9NJ03"/>
<dbReference type="OrthoDB" id="5124195at2"/>
<reference evidence="2 3" key="1">
    <citation type="submission" date="2019-02" db="EMBL/GenBank/DDBJ databases">
        <authorList>
            <person name="Li S.-H."/>
        </authorList>
    </citation>
    <scope>NUCLEOTIDE SEQUENCE [LARGE SCALE GENOMIC DNA]</scope>
    <source>
        <strain evidence="2 3">IMCC14385</strain>
    </source>
</reference>
<dbReference type="InterPro" id="IPR052513">
    <property type="entry name" value="Thioester_dehydratase-like"/>
</dbReference>
<dbReference type="RefSeq" id="WP_152661918.1">
    <property type="nucleotide sequence ID" value="NZ_CP036422.1"/>
</dbReference>
<dbReference type="InterPro" id="IPR002878">
    <property type="entry name" value="ChsH2_C"/>
</dbReference>
<dbReference type="GO" id="GO:0003677">
    <property type="term" value="F:DNA binding"/>
    <property type="evidence" value="ECO:0007669"/>
    <property type="project" value="UniProtKB-KW"/>
</dbReference>
<gene>
    <name evidence="2" type="ORF">EY643_09160</name>
</gene>
<dbReference type="InterPro" id="IPR012340">
    <property type="entry name" value="NA-bd_OB-fold"/>
</dbReference>
<evidence type="ECO:0000313" key="3">
    <source>
        <dbReference type="Proteomes" id="UP000326287"/>
    </source>
</evidence>
<name>A0A5P9NJ03_9GAMM</name>
<accession>A0A5P9NJ03</accession>
<dbReference type="PANTHER" id="PTHR34075:SF4">
    <property type="entry name" value="DUF35 DOMAIN-CONTAINING PROTEIN"/>
    <property type="match status" value="1"/>
</dbReference>
<keyword evidence="3" id="KW-1185">Reference proteome</keyword>
<evidence type="ECO:0000313" key="2">
    <source>
        <dbReference type="EMBL" id="QFU75811.1"/>
    </source>
</evidence>
<protein>
    <submittedName>
        <fullName evidence="2">DNA-binding protein</fullName>
    </submittedName>
</protein>
<dbReference type="Proteomes" id="UP000326287">
    <property type="component" value="Chromosome"/>
</dbReference>
<keyword evidence="2" id="KW-0238">DNA-binding</keyword>
<dbReference type="SUPFAM" id="SSF50249">
    <property type="entry name" value="Nucleic acid-binding proteins"/>
    <property type="match status" value="1"/>
</dbReference>
<organism evidence="2 3">
    <name type="scientific">Halioglobus maricola</name>
    <dbReference type="NCBI Taxonomy" id="2601894"/>
    <lineage>
        <taxon>Bacteria</taxon>
        <taxon>Pseudomonadati</taxon>
        <taxon>Pseudomonadota</taxon>
        <taxon>Gammaproteobacteria</taxon>
        <taxon>Cellvibrionales</taxon>
        <taxon>Halieaceae</taxon>
        <taxon>Halioglobus</taxon>
    </lineage>
</organism>
<dbReference type="Pfam" id="PF01796">
    <property type="entry name" value="OB_ChsH2_C"/>
    <property type="match status" value="1"/>
</dbReference>
<dbReference type="EMBL" id="CP036422">
    <property type="protein sequence ID" value="QFU75811.1"/>
    <property type="molecule type" value="Genomic_DNA"/>
</dbReference>